<proteinExistence type="predicted"/>
<gene>
    <name evidence="1" type="ORF">DFP72DRAFT_31358</name>
</gene>
<dbReference type="OrthoDB" id="3193844at2759"/>
<evidence type="ECO:0000313" key="2">
    <source>
        <dbReference type="Proteomes" id="UP000521943"/>
    </source>
</evidence>
<accession>A0A8H6IAV1</accession>
<dbReference type="AlphaFoldDB" id="A0A8H6IAV1"/>
<dbReference type="Proteomes" id="UP000521943">
    <property type="component" value="Unassembled WGS sequence"/>
</dbReference>
<evidence type="ECO:0000313" key="1">
    <source>
        <dbReference type="EMBL" id="KAF6761084.1"/>
    </source>
</evidence>
<protein>
    <recommendedName>
        <fullName evidence="3">BTB domain-containing protein</fullName>
    </recommendedName>
</protein>
<keyword evidence="2" id="KW-1185">Reference proteome</keyword>
<name>A0A8H6IAV1_9AGAR</name>
<organism evidence="1 2">
    <name type="scientific">Ephemerocybe angulata</name>
    <dbReference type="NCBI Taxonomy" id="980116"/>
    <lineage>
        <taxon>Eukaryota</taxon>
        <taxon>Fungi</taxon>
        <taxon>Dikarya</taxon>
        <taxon>Basidiomycota</taxon>
        <taxon>Agaricomycotina</taxon>
        <taxon>Agaricomycetes</taxon>
        <taxon>Agaricomycetidae</taxon>
        <taxon>Agaricales</taxon>
        <taxon>Agaricineae</taxon>
        <taxon>Psathyrellaceae</taxon>
        <taxon>Ephemerocybe</taxon>
    </lineage>
</organism>
<comment type="caution">
    <text evidence="1">The sequence shown here is derived from an EMBL/GenBank/DDBJ whole genome shotgun (WGS) entry which is preliminary data.</text>
</comment>
<sequence>MNPNSNHSSASEQMTAITEPAGEKDEVYYWPNNVCFLVEGTLFRVSQYQFITGSSYFSQKYGLPNIADNDGPESVVQLPDMVSAAQFRVFLKMLFPIHTTSTTSSFTKDEWLTILELSVLWHFHDLRKLAIQHLDGTLGAIELVKVGRAAYVPRWVLAGYKALVTRQGIITEDEGDEIGNRTVNTLWIIRYLVEHHDLVGGVEKELESRFSGEIATLRSAESGHRTVLEVEASLAEERCRLEEERRIRSIEEDYERERVTGTEPPVPEAMEVPVVKVAHDRVEEVSCPQLTASIDEIQQPLKNVPWKR</sequence>
<evidence type="ECO:0008006" key="3">
    <source>
        <dbReference type="Google" id="ProtNLM"/>
    </source>
</evidence>
<reference evidence="1 2" key="1">
    <citation type="submission" date="2020-07" db="EMBL/GenBank/DDBJ databases">
        <title>Comparative genomics of pyrophilous fungi reveals a link between fire events and developmental genes.</title>
        <authorList>
            <consortium name="DOE Joint Genome Institute"/>
            <person name="Steindorff A.S."/>
            <person name="Carver A."/>
            <person name="Calhoun S."/>
            <person name="Stillman K."/>
            <person name="Liu H."/>
            <person name="Lipzen A."/>
            <person name="Pangilinan J."/>
            <person name="Labutti K."/>
            <person name="Bruns T.D."/>
            <person name="Grigoriev I.V."/>
        </authorList>
    </citation>
    <scope>NUCLEOTIDE SEQUENCE [LARGE SCALE GENOMIC DNA]</scope>
    <source>
        <strain evidence="1 2">CBS 144469</strain>
    </source>
</reference>
<dbReference type="EMBL" id="JACGCI010000010">
    <property type="protein sequence ID" value="KAF6761084.1"/>
    <property type="molecule type" value="Genomic_DNA"/>
</dbReference>